<dbReference type="AlphaFoldDB" id="A0A286RLQ9"/>
<evidence type="ECO:0000256" key="1">
    <source>
        <dbReference type="SAM" id="Coils"/>
    </source>
</evidence>
<dbReference type="Gene3D" id="3.40.50.300">
    <property type="entry name" value="P-loop containing nucleotide triphosphate hydrolases"/>
    <property type="match status" value="1"/>
</dbReference>
<accession>A0A286RLQ9</accession>
<keyword evidence="1" id="KW-0175">Coiled coil</keyword>
<name>A0A286RLQ9_9BACT</name>
<sequence length="289" mass="32208">MKLLEAVRTILASLVSLALLAVLGGGLYFGYTLYERSRHAQEEVQKKLAEKESEVARLTVELQAKQADLAQKETQIAQLTSDLQSAREELQKKEKEIQRLNTAIQLLKVDRRVAFLDVLSQEKDEAGQPVKTTVRFVEVDSDGRPVEPPRTFAVLGDKVYVDALVVKFADHFVEQGDPLRAASLCLFQRIFGNSQAPDSGVRIDRENDQPAVYRTGQVKSDFERELWAQFWEFAKNEAKAREAGIRAAHGEAVYVQAVPGTRYRLSLRASDGLSIVPEGPVPDLSGKTL</sequence>
<reference evidence="2 3" key="1">
    <citation type="journal article" name="Front. Microbiol.">
        <title>Sugar Metabolism of the First Thermophilic Planctomycete Thermogutta terrifontis: Comparative Genomic and Transcriptomic Approaches.</title>
        <authorList>
            <person name="Elcheninov A.G."/>
            <person name="Menzel P."/>
            <person name="Gudbergsdottir S.R."/>
            <person name="Slesarev A.I."/>
            <person name="Kadnikov V.V."/>
            <person name="Krogh A."/>
            <person name="Bonch-Osmolovskaya E.A."/>
            <person name="Peng X."/>
            <person name="Kublanov I.V."/>
        </authorList>
    </citation>
    <scope>NUCLEOTIDE SEQUENCE [LARGE SCALE GENOMIC DNA]</scope>
    <source>
        <strain evidence="2 3">R1</strain>
    </source>
</reference>
<dbReference type="InterPro" id="IPR027417">
    <property type="entry name" value="P-loop_NTPase"/>
</dbReference>
<proteinExistence type="predicted"/>
<dbReference type="OrthoDB" id="259658at2"/>
<dbReference type="Proteomes" id="UP000215086">
    <property type="component" value="Chromosome"/>
</dbReference>
<gene>
    <name evidence="2" type="ORF">THTE_4293</name>
</gene>
<evidence type="ECO:0000313" key="2">
    <source>
        <dbReference type="EMBL" id="ASV76894.1"/>
    </source>
</evidence>
<dbReference type="KEGG" id="ttf:THTE_4293"/>
<keyword evidence="3" id="KW-1185">Reference proteome</keyword>
<dbReference type="EMBL" id="CP018477">
    <property type="protein sequence ID" value="ASV76894.1"/>
    <property type="molecule type" value="Genomic_DNA"/>
</dbReference>
<protein>
    <submittedName>
        <fullName evidence="2">Uncharacterized protein</fullName>
    </submittedName>
</protein>
<feature type="coiled-coil region" evidence="1">
    <location>
        <begin position="34"/>
        <end position="110"/>
    </location>
</feature>
<evidence type="ECO:0000313" key="3">
    <source>
        <dbReference type="Proteomes" id="UP000215086"/>
    </source>
</evidence>
<organism evidence="2 3">
    <name type="scientific">Thermogutta terrifontis</name>
    <dbReference type="NCBI Taxonomy" id="1331910"/>
    <lineage>
        <taxon>Bacteria</taxon>
        <taxon>Pseudomonadati</taxon>
        <taxon>Planctomycetota</taxon>
        <taxon>Planctomycetia</taxon>
        <taxon>Pirellulales</taxon>
        <taxon>Thermoguttaceae</taxon>
        <taxon>Thermogutta</taxon>
    </lineage>
</organism>
<dbReference type="RefSeq" id="WP_095416571.1">
    <property type="nucleotide sequence ID" value="NZ_CP018477.1"/>
</dbReference>